<feature type="signal peptide" evidence="8">
    <location>
        <begin position="1"/>
        <end position="27"/>
    </location>
</feature>
<evidence type="ECO:0000259" key="9">
    <source>
        <dbReference type="Pfam" id="PF12849"/>
    </source>
</evidence>
<dbReference type="InterPro" id="IPR024370">
    <property type="entry name" value="PBP_domain"/>
</dbReference>
<dbReference type="GO" id="GO:0043190">
    <property type="term" value="C:ATP-binding cassette (ABC) transporter complex"/>
    <property type="evidence" value="ECO:0007669"/>
    <property type="project" value="InterPro"/>
</dbReference>
<dbReference type="InterPro" id="IPR005673">
    <property type="entry name" value="ABC_phos-bd_PstS"/>
</dbReference>
<comment type="similarity">
    <text evidence="2 7">Belongs to the PstS family.</text>
</comment>
<dbReference type="PIRSF" id="PIRSF002756">
    <property type="entry name" value="PstS"/>
    <property type="match status" value="1"/>
</dbReference>
<proteinExistence type="inferred from homology"/>
<evidence type="ECO:0000256" key="1">
    <source>
        <dbReference type="ARBA" id="ARBA00002841"/>
    </source>
</evidence>
<keyword evidence="5 7" id="KW-0813">Transport</keyword>
<name>A0A149QIT6_9PROT</name>
<dbReference type="PATRIC" id="fig|178900.5.peg.2166"/>
<gene>
    <name evidence="10" type="ORF">AD928_04070</name>
</gene>
<evidence type="ECO:0000313" key="11">
    <source>
        <dbReference type="Proteomes" id="UP000075473"/>
    </source>
</evidence>
<comment type="subunit">
    <text evidence="3 7">The complex is composed of two ATP-binding proteins (PstB), two transmembrane proteins (PstC and PstA) and a solute-binding protein (PstS).</text>
</comment>
<organism evidence="10 11">
    <name type="scientific">Acetobacter cerevisiae</name>
    <dbReference type="NCBI Taxonomy" id="178900"/>
    <lineage>
        <taxon>Bacteria</taxon>
        <taxon>Pseudomonadati</taxon>
        <taxon>Pseudomonadota</taxon>
        <taxon>Alphaproteobacteria</taxon>
        <taxon>Acetobacterales</taxon>
        <taxon>Acetobacteraceae</taxon>
        <taxon>Acetobacter</taxon>
    </lineage>
</organism>
<comment type="caution">
    <text evidence="10">The sequence shown here is derived from an EMBL/GenBank/DDBJ whole genome shotgun (WGS) entry which is preliminary data.</text>
</comment>
<feature type="domain" description="PBP" evidence="9">
    <location>
        <begin position="35"/>
        <end position="317"/>
    </location>
</feature>
<reference evidence="10 11" key="1">
    <citation type="submission" date="2015-06" db="EMBL/GenBank/DDBJ databases">
        <title>Improved classification and identification of acetic acid bacteria using matrix-assisted laser desorption/ionization time-of-flight mass spectrometry; Gluconobacter nephelii and Gluconobacter uchimurae are later heterotypic synonyms of Gluconobacter japonicus and Gluconobacter oxydans, respectively.</title>
        <authorList>
            <person name="Li L."/>
            <person name="Cleenwerck I."/>
            <person name="De Vuyst L."/>
            <person name="Vandamme P."/>
        </authorList>
    </citation>
    <scope>NUCLEOTIDE SEQUENCE [LARGE SCALE GENOMIC DNA]</scope>
    <source>
        <strain evidence="10 11">LMG 1625</strain>
    </source>
</reference>
<protein>
    <recommendedName>
        <fullName evidence="4 7">Phosphate-binding protein PstS</fullName>
    </recommendedName>
</protein>
<dbReference type="GO" id="GO:0035435">
    <property type="term" value="P:phosphate ion transmembrane transport"/>
    <property type="evidence" value="ECO:0007669"/>
    <property type="project" value="InterPro"/>
</dbReference>
<dbReference type="Gene3D" id="3.40.190.10">
    <property type="entry name" value="Periplasmic binding protein-like II"/>
    <property type="match status" value="2"/>
</dbReference>
<dbReference type="NCBIfam" id="TIGR00975">
    <property type="entry name" value="3a0107s03"/>
    <property type="match status" value="1"/>
</dbReference>
<dbReference type="PANTHER" id="PTHR42996:SF1">
    <property type="entry name" value="PHOSPHATE-BINDING PROTEIN PSTS"/>
    <property type="match status" value="1"/>
</dbReference>
<evidence type="ECO:0000256" key="6">
    <source>
        <dbReference type="ARBA" id="ARBA00022592"/>
    </source>
</evidence>
<sequence>MMSRDKTEMRLSFRPALCLLAATCLTAALPSVSRAESVTGAGSSFAAPIYEAWGETAKTAAGVTVNYQSVGSSAGQNQVLAGTVDFGASDAPMDAKKIESAGLFQFPTVMGGIVPVINIPGMKADTLRLSGAVLAGIYSGEITEWNDPKIAALNPGVTLPDMPVAPVHRADGSGTTFVFTSYLAGSSASWHDSLGASTSISWPGGLGARGNDGVAATVQNTEGAIGYVEYAYASRNHLTTVKLHNRAGEDVAANQTSFAHAAEAADWQHASHFAVNLLDTQGKGAWPIVSATYVLTPVAPKNAARGEAVRSFFSWAFEKGDATAQKLDYVALPQSVKTSILSAWKSAK</sequence>
<evidence type="ECO:0000256" key="3">
    <source>
        <dbReference type="ARBA" id="ARBA00011529"/>
    </source>
</evidence>
<keyword evidence="8" id="KW-0732">Signal</keyword>
<dbReference type="EMBL" id="LHZA01000123">
    <property type="protein sequence ID" value="KXU97016.1"/>
    <property type="molecule type" value="Genomic_DNA"/>
</dbReference>
<evidence type="ECO:0000256" key="5">
    <source>
        <dbReference type="ARBA" id="ARBA00022448"/>
    </source>
</evidence>
<comment type="function">
    <text evidence="1 7">Part of the ABC transporter complex PstSACB involved in phosphate import.</text>
</comment>
<evidence type="ECO:0000256" key="2">
    <source>
        <dbReference type="ARBA" id="ARBA00008725"/>
    </source>
</evidence>
<dbReference type="Proteomes" id="UP000075473">
    <property type="component" value="Unassembled WGS sequence"/>
</dbReference>
<dbReference type="AlphaFoldDB" id="A0A149QIT6"/>
<dbReference type="NCBIfam" id="NF008171">
    <property type="entry name" value="PRK10918.1"/>
    <property type="match status" value="1"/>
</dbReference>
<dbReference type="SUPFAM" id="SSF53850">
    <property type="entry name" value="Periplasmic binding protein-like II"/>
    <property type="match status" value="1"/>
</dbReference>
<accession>A0A149QIT6</accession>
<feature type="chain" id="PRO_5007552513" description="Phosphate-binding protein PstS" evidence="8">
    <location>
        <begin position="28"/>
        <end position="348"/>
    </location>
</feature>
<evidence type="ECO:0000256" key="7">
    <source>
        <dbReference type="PIRNR" id="PIRNR002756"/>
    </source>
</evidence>
<evidence type="ECO:0000256" key="4">
    <source>
        <dbReference type="ARBA" id="ARBA00021889"/>
    </source>
</evidence>
<dbReference type="CDD" id="cd13565">
    <property type="entry name" value="PBP2_PstS"/>
    <property type="match status" value="1"/>
</dbReference>
<dbReference type="PANTHER" id="PTHR42996">
    <property type="entry name" value="PHOSPHATE-BINDING PROTEIN PSTS"/>
    <property type="match status" value="1"/>
</dbReference>
<dbReference type="GO" id="GO:0042301">
    <property type="term" value="F:phosphate ion binding"/>
    <property type="evidence" value="ECO:0007669"/>
    <property type="project" value="InterPro"/>
</dbReference>
<keyword evidence="6 7" id="KW-0592">Phosphate transport</keyword>
<evidence type="ECO:0000313" key="10">
    <source>
        <dbReference type="EMBL" id="KXU97016.1"/>
    </source>
</evidence>
<evidence type="ECO:0000256" key="8">
    <source>
        <dbReference type="SAM" id="SignalP"/>
    </source>
</evidence>
<dbReference type="Pfam" id="PF12849">
    <property type="entry name" value="PBP_like_2"/>
    <property type="match status" value="1"/>
</dbReference>
<dbReference type="InterPro" id="IPR050962">
    <property type="entry name" value="Phosphate-bind_PstS"/>
</dbReference>